<dbReference type="PANTHER" id="PTHR47938:SF35">
    <property type="entry name" value="PENTATRICOPEPTIDE REPEAT-CONTAINING PROTEIN 4, MITOCHONDRIAL-RELATED"/>
    <property type="match status" value="1"/>
</dbReference>
<feature type="region of interest" description="Disordered" evidence="2">
    <location>
        <begin position="29"/>
        <end position="139"/>
    </location>
</feature>
<dbReference type="InterPro" id="IPR011990">
    <property type="entry name" value="TPR-like_helical_dom_sf"/>
</dbReference>
<dbReference type="OMA" id="NYAWTTR"/>
<dbReference type="Gene3D" id="1.25.40.10">
    <property type="entry name" value="Tetratricopeptide repeat domain"/>
    <property type="match status" value="3"/>
</dbReference>
<sequence>MQHLVTPMSGAYVCSQGGRITARRAVHVIGQSRPQQQQQQQRQASGASPSHHLDDLVSGLPRSTRYSRPRQRATPTTTAPRQSGSLYDYVSAKSTPQPARDPLATPANARARTTPKPRSDESAARGQARSKSSRDASLVSHTSNLEDLISKQHADAAWSYFTTHYTAPDCPALDPTRLPFLDVPKHRRGHVYTHLLSLMTRHWLAQLDDHPSVSDIASPSPYVVLERFHQLAIPTPALTSSLALSLATHLQLAASRGLDVLNHTTTKPVFAQLIQVWPLCFFPIQEPGLVSLRFQALLTAPTDKPSGLAISLLLVQDLLCRATSFPNDFEPHRHVLEALGRACSRAQLNQAAVRHIEMRLRAGSSDDILAPADLTRRLCRLRPAPVLGTVPQAETKSKDNTATAPGDVEQKTKWLTSKVSSAAEKQNLDVLERLWSQAQEVFSDELSRTPKNATATLRLYEAFLNSFFQLRRPQSGLQVWNSMLQSGFEPTVRTWNVMMKSCHISRDINIMESMWQRMRESGLQPDVVSWSTRIYGHLRVGSVRDGMSALDEMGREWVHAQNKRRTKSAATESDPEVPRPNTAILNTAISALRGSRADQIPSVLAWSRPFNIEPDIATYNALLAVSLSQGQASDAASILQRMAASDVQPNSSTFTILVDSMLSTSLLGDMTHQEQSDKVLELISSFEECGVNVDVQGYALLVDRMLKDHNNLTAARSVLGHMTARKVTCTPHIYTILMTHYFNADPPELLAADALWNDIQNSKEYTLDVIFYDRMVEGFARHGDVGRTMAFLNRMSKEGKRPGWLAMTAVVQCLARRNEWDRVAQIVVDCHRQEGLLSVGLRGRKGQRDFWEYVGKLADNELYESEHSRDISAIVEAQRQALEM</sequence>
<feature type="repeat" description="PPR" evidence="1">
    <location>
        <begin position="615"/>
        <end position="649"/>
    </location>
</feature>
<evidence type="ECO:0000313" key="4">
    <source>
        <dbReference type="Proteomes" id="UP000030641"/>
    </source>
</evidence>
<evidence type="ECO:0008006" key="5">
    <source>
        <dbReference type="Google" id="ProtNLM"/>
    </source>
</evidence>
<evidence type="ECO:0000313" key="3">
    <source>
        <dbReference type="EMBL" id="KEQ93951.1"/>
    </source>
</evidence>
<dbReference type="HOGENOM" id="CLU_327598_0_0_1"/>
<keyword evidence="4" id="KW-1185">Reference proteome</keyword>
<dbReference type="STRING" id="1043005.A0A074Z4P1"/>
<feature type="compositionally biased region" description="Low complexity" evidence="2">
    <location>
        <begin position="30"/>
        <end position="50"/>
    </location>
</feature>
<feature type="repeat" description="PPR" evidence="1">
    <location>
        <begin position="768"/>
        <end position="802"/>
    </location>
</feature>
<dbReference type="GO" id="GO:0003729">
    <property type="term" value="F:mRNA binding"/>
    <property type="evidence" value="ECO:0007669"/>
    <property type="project" value="TreeGrafter"/>
</dbReference>
<dbReference type="Pfam" id="PF01535">
    <property type="entry name" value="PPR"/>
    <property type="match status" value="1"/>
</dbReference>
<dbReference type="Pfam" id="PF13041">
    <property type="entry name" value="PPR_2"/>
    <property type="match status" value="1"/>
</dbReference>
<gene>
    <name evidence="3" type="ORF">AUEXF2481DRAFT_320101</name>
</gene>
<dbReference type="PANTHER" id="PTHR47938">
    <property type="entry name" value="RESPIRATORY COMPLEX I CHAPERONE (CIA84), PUTATIVE (AFU_ORTHOLOGUE AFUA_2G06020)-RELATED"/>
    <property type="match status" value="1"/>
</dbReference>
<accession>A0A074Z4P1</accession>
<dbReference type="AlphaFoldDB" id="A0A074Z4P1"/>
<organism evidence="3 4">
    <name type="scientific">Aureobasidium subglaciale (strain EXF-2481)</name>
    <name type="common">Aureobasidium pullulans var. subglaciale</name>
    <dbReference type="NCBI Taxonomy" id="1043005"/>
    <lineage>
        <taxon>Eukaryota</taxon>
        <taxon>Fungi</taxon>
        <taxon>Dikarya</taxon>
        <taxon>Ascomycota</taxon>
        <taxon>Pezizomycotina</taxon>
        <taxon>Dothideomycetes</taxon>
        <taxon>Dothideomycetidae</taxon>
        <taxon>Dothideales</taxon>
        <taxon>Saccotheciaceae</taxon>
        <taxon>Aureobasidium</taxon>
    </lineage>
</organism>
<feature type="repeat" description="PPR" evidence="1">
    <location>
        <begin position="456"/>
        <end position="490"/>
    </location>
</feature>
<protein>
    <recommendedName>
        <fullName evidence="5">Pentacotripeptide-repeat region of PRORP domain-containing protein</fullName>
    </recommendedName>
</protein>
<dbReference type="InterPro" id="IPR002885">
    <property type="entry name" value="PPR_rpt"/>
</dbReference>
<evidence type="ECO:0000256" key="1">
    <source>
        <dbReference type="PROSITE-ProRule" id="PRU00708"/>
    </source>
</evidence>
<dbReference type="NCBIfam" id="TIGR00756">
    <property type="entry name" value="PPR"/>
    <property type="match status" value="2"/>
</dbReference>
<dbReference type="RefSeq" id="XP_013342444.1">
    <property type="nucleotide sequence ID" value="XM_013486990.1"/>
</dbReference>
<name>A0A074Z4P1_AURSE</name>
<feature type="repeat" description="PPR" evidence="1">
    <location>
        <begin position="491"/>
        <end position="525"/>
    </location>
</feature>
<dbReference type="PROSITE" id="PS51375">
    <property type="entry name" value="PPR"/>
    <property type="match status" value="4"/>
</dbReference>
<proteinExistence type="predicted"/>
<dbReference type="GeneID" id="25364562"/>
<feature type="compositionally biased region" description="Low complexity" evidence="2">
    <location>
        <begin position="72"/>
        <end position="82"/>
    </location>
</feature>
<reference evidence="3 4" key="1">
    <citation type="journal article" date="2014" name="BMC Genomics">
        <title>Genome sequencing of four Aureobasidium pullulans varieties: biotechnological potential, stress tolerance, and description of new species.</title>
        <authorList>
            <person name="Gostin Ar C."/>
            <person name="Ohm R.A."/>
            <person name="Kogej T."/>
            <person name="Sonjak S."/>
            <person name="Turk M."/>
            <person name="Zajc J."/>
            <person name="Zalar P."/>
            <person name="Grube M."/>
            <person name="Sun H."/>
            <person name="Han J."/>
            <person name="Sharma A."/>
            <person name="Chiniquy J."/>
            <person name="Ngan C.Y."/>
            <person name="Lipzen A."/>
            <person name="Barry K."/>
            <person name="Grigoriev I.V."/>
            <person name="Gunde-Cimerman N."/>
        </authorList>
    </citation>
    <scope>NUCLEOTIDE SEQUENCE [LARGE SCALE GENOMIC DNA]</scope>
    <source>
        <strain evidence="3 4">EXF-2481</strain>
    </source>
</reference>
<evidence type="ECO:0000256" key="2">
    <source>
        <dbReference type="SAM" id="MobiDB-lite"/>
    </source>
</evidence>
<feature type="compositionally biased region" description="Low complexity" evidence="2">
    <location>
        <begin position="104"/>
        <end position="116"/>
    </location>
</feature>
<dbReference type="OrthoDB" id="185373at2759"/>
<dbReference type="Proteomes" id="UP000030641">
    <property type="component" value="Unassembled WGS sequence"/>
</dbReference>
<feature type="region of interest" description="Disordered" evidence="2">
    <location>
        <begin position="560"/>
        <end position="580"/>
    </location>
</feature>
<dbReference type="EMBL" id="KL584764">
    <property type="protein sequence ID" value="KEQ93951.1"/>
    <property type="molecule type" value="Genomic_DNA"/>
</dbReference>
<dbReference type="InParanoid" id="A0A074Z4P1"/>